<keyword evidence="2" id="KW-1185">Reference proteome</keyword>
<name>A0A7X2L4Y5_9BACL</name>
<protein>
    <submittedName>
        <fullName evidence="1">CLI_3235 family bacteriocin</fullName>
    </submittedName>
</protein>
<dbReference type="EMBL" id="WJXB01000010">
    <property type="protein sequence ID" value="MRN55836.1"/>
    <property type="molecule type" value="Genomic_DNA"/>
</dbReference>
<evidence type="ECO:0000313" key="2">
    <source>
        <dbReference type="Proteomes" id="UP000463051"/>
    </source>
</evidence>
<organism evidence="1 2">
    <name type="scientific">Paenibacillus monticola</name>
    <dbReference type="NCBI Taxonomy" id="2666075"/>
    <lineage>
        <taxon>Bacteria</taxon>
        <taxon>Bacillati</taxon>
        <taxon>Bacillota</taxon>
        <taxon>Bacilli</taxon>
        <taxon>Bacillales</taxon>
        <taxon>Paenibacillaceae</taxon>
        <taxon>Paenibacillus</taxon>
    </lineage>
</organism>
<reference evidence="1 2" key="1">
    <citation type="submission" date="2019-11" db="EMBL/GenBank/DDBJ databases">
        <title>Paenibacillus monticola sp. nov., a novel PGPR strain isolated from mountain sample in China.</title>
        <authorList>
            <person name="Zhao Q."/>
            <person name="Li H.-P."/>
            <person name="Zhang J.-L."/>
        </authorList>
    </citation>
    <scope>NUCLEOTIDE SEQUENCE [LARGE SCALE GENOMIC DNA]</scope>
    <source>
        <strain evidence="1 2">LC-T2</strain>
    </source>
</reference>
<accession>A0A7X2L4Y5</accession>
<dbReference type="Proteomes" id="UP000463051">
    <property type="component" value="Unassembled WGS sequence"/>
</dbReference>
<dbReference type="NCBIfam" id="TIGR04065">
    <property type="entry name" value="ocin_CLI_3235"/>
    <property type="match status" value="1"/>
</dbReference>
<dbReference type="RefSeq" id="WP_154121319.1">
    <property type="nucleotide sequence ID" value="NZ_WJXB01000010.1"/>
</dbReference>
<evidence type="ECO:0000313" key="1">
    <source>
        <dbReference type="EMBL" id="MRN55836.1"/>
    </source>
</evidence>
<proteinExistence type="predicted"/>
<sequence>MKKLYKKNISHMHTVEAYADCHLSCACYCPTCNCLVSNYLSIADTRVGNNAIAMQNVSVAAAQVK</sequence>
<gene>
    <name evidence="1" type="ORF">GJB61_22910</name>
</gene>
<dbReference type="InterPro" id="IPR023968">
    <property type="entry name" value="Bacteriocin_CLI3235"/>
</dbReference>
<comment type="caution">
    <text evidence="1">The sequence shown here is derived from an EMBL/GenBank/DDBJ whole genome shotgun (WGS) entry which is preliminary data.</text>
</comment>
<dbReference type="AlphaFoldDB" id="A0A7X2L4Y5"/>